<name>A0AAD5PG21_9FUNG</name>
<reference evidence="1" key="1">
    <citation type="journal article" date="2022" name="IScience">
        <title>Evolution of zygomycete secretomes and the origins of terrestrial fungal ecologies.</title>
        <authorList>
            <person name="Chang Y."/>
            <person name="Wang Y."/>
            <person name="Mondo S."/>
            <person name="Ahrendt S."/>
            <person name="Andreopoulos W."/>
            <person name="Barry K."/>
            <person name="Beard J."/>
            <person name="Benny G.L."/>
            <person name="Blankenship S."/>
            <person name="Bonito G."/>
            <person name="Cuomo C."/>
            <person name="Desiro A."/>
            <person name="Gervers K.A."/>
            <person name="Hundley H."/>
            <person name="Kuo A."/>
            <person name="LaButti K."/>
            <person name="Lang B.F."/>
            <person name="Lipzen A."/>
            <person name="O'Donnell K."/>
            <person name="Pangilinan J."/>
            <person name="Reynolds N."/>
            <person name="Sandor L."/>
            <person name="Smith M.E."/>
            <person name="Tsang A."/>
            <person name="Grigoriev I.V."/>
            <person name="Stajich J.E."/>
            <person name="Spatafora J.W."/>
        </authorList>
    </citation>
    <scope>NUCLEOTIDE SEQUENCE</scope>
    <source>
        <strain evidence="1">RSA 2281</strain>
    </source>
</reference>
<comment type="caution">
    <text evidence="1">The sequence shown here is derived from an EMBL/GenBank/DDBJ whole genome shotgun (WGS) entry which is preliminary data.</text>
</comment>
<reference evidence="1" key="2">
    <citation type="submission" date="2023-02" db="EMBL/GenBank/DDBJ databases">
        <authorList>
            <consortium name="DOE Joint Genome Institute"/>
            <person name="Mondo S.J."/>
            <person name="Chang Y."/>
            <person name="Wang Y."/>
            <person name="Ahrendt S."/>
            <person name="Andreopoulos W."/>
            <person name="Barry K."/>
            <person name="Beard J."/>
            <person name="Benny G.L."/>
            <person name="Blankenship S."/>
            <person name="Bonito G."/>
            <person name="Cuomo C."/>
            <person name="Desiro A."/>
            <person name="Gervers K.A."/>
            <person name="Hundley H."/>
            <person name="Kuo A."/>
            <person name="LaButti K."/>
            <person name="Lang B.F."/>
            <person name="Lipzen A."/>
            <person name="O'Donnell K."/>
            <person name="Pangilinan J."/>
            <person name="Reynolds N."/>
            <person name="Sandor L."/>
            <person name="Smith M.W."/>
            <person name="Tsang A."/>
            <person name="Grigoriev I.V."/>
            <person name="Stajich J.E."/>
            <person name="Spatafora J.W."/>
        </authorList>
    </citation>
    <scope>NUCLEOTIDE SEQUENCE</scope>
    <source>
        <strain evidence="1">RSA 2281</strain>
    </source>
</reference>
<organism evidence="1 2">
    <name type="scientific">Phascolomyces articulosus</name>
    <dbReference type="NCBI Taxonomy" id="60185"/>
    <lineage>
        <taxon>Eukaryota</taxon>
        <taxon>Fungi</taxon>
        <taxon>Fungi incertae sedis</taxon>
        <taxon>Mucoromycota</taxon>
        <taxon>Mucoromycotina</taxon>
        <taxon>Mucoromycetes</taxon>
        <taxon>Mucorales</taxon>
        <taxon>Lichtheimiaceae</taxon>
        <taxon>Phascolomyces</taxon>
    </lineage>
</organism>
<accession>A0AAD5PG21</accession>
<sequence>MSTEDCHTAGKDQLYYTSIYDKYERKSIPSNDIEDKSTYDKLCFHKLNKQDKRRHFKELYFVYGNAVIWLPWLPELKIQDPLDFERSNMPRCGADTRYTGFYQANQSLLWWWKCAWALKEVMLSKRILIVRSDMNLFQYNRLTVSHVSTTLDNLSQYLLDFNSHPRKSINQVLCECHFRMMSEPQNNIFAFANTFPHLLVNFMDNTNDDKKEKVCKIQKKRVNEFYRHIATTDISLLLFSSNQHAGSRMSKEDIMCSYDLPSRTSVDGRHLVDYIEAICAEEFQLLSHSFDDGYTLLLRFNPKKMSLPYPLNPKTTPSFTKSNRTWRTLSMNGNRKYKYEAFDTFLPLSFTEDCAECTFLSILFICHSLIYKPHDGILGTFDVDQEDQDRAYFLPLYKESSPASKNTIIEHGIYKVIGVVLIARVANAHEWKDSHELQEYFGKPTKSDGN</sequence>
<protein>
    <submittedName>
        <fullName evidence="1">Uncharacterized protein</fullName>
    </submittedName>
</protein>
<evidence type="ECO:0000313" key="1">
    <source>
        <dbReference type="EMBL" id="KAI9268911.1"/>
    </source>
</evidence>
<proteinExistence type="predicted"/>
<gene>
    <name evidence="1" type="ORF">BDA99DRAFT_557692</name>
</gene>
<dbReference type="AlphaFoldDB" id="A0AAD5PG21"/>
<dbReference type="Proteomes" id="UP001209540">
    <property type="component" value="Unassembled WGS sequence"/>
</dbReference>
<dbReference type="EMBL" id="JAIXMP010000008">
    <property type="protein sequence ID" value="KAI9268911.1"/>
    <property type="molecule type" value="Genomic_DNA"/>
</dbReference>
<evidence type="ECO:0000313" key="2">
    <source>
        <dbReference type="Proteomes" id="UP001209540"/>
    </source>
</evidence>
<keyword evidence="2" id="KW-1185">Reference proteome</keyword>